<dbReference type="Gene3D" id="1.25.40.390">
    <property type="match status" value="1"/>
</dbReference>
<sequence>MKKTIFLIISIVTLSSCSDFLRTEPVEKISINEQLSTKQGVLESLNGAYYQLRNTYFSEANFVYGDLLSGNLKFSPQNSGVVAQDISVNLIYNFEDQSFASNLSYFYSDMYQIINNTNLILQYTNQLTDATPAEMSEIKAEAFAIRAFAHFQLYKYYAQNYTFTTDASHLGIVYNTQPLKAGVDYPQRKTTAEVFVLLENDIQQSLSLFQPIHAIPAGQKKNFMNSDAVKLLGAEIALWKNDWQKAYSYADDLINTTTLTLTPASAVSTDWAVSESVFEIANSSTGEFPAGLVYNYVSSATKSSYNASTDVYNLFTSSDNRKNLMETQNLKTGTTATSTNLPYYFTKKYKLQTGSLIYRLSLAYFIRAEAALRSGNSQQALSDINLIRNRAGISALSSVNIDILLEEKRKEFVFENQYFFDLIRNHKNIIRNDGCISTNCNPSYPNNKFVVPIPQATININSNMQQNPGY</sequence>
<dbReference type="InterPro" id="IPR012944">
    <property type="entry name" value="SusD_RagB_dom"/>
</dbReference>
<feature type="domain" description="SusD-like N-terminal" evidence="7">
    <location>
        <begin position="84"/>
        <end position="208"/>
    </location>
</feature>
<comment type="subcellular location">
    <subcellularLocation>
        <location evidence="1">Cell outer membrane</location>
    </subcellularLocation>
</comment>
<dbReference type="InterPro" id="IPR033985">
    <property type="entry name" value="SusD-like_N"/>
</dbReference>
<dbReference type="RefSeq" id="WP_072408864.1">
    <property type="nucleotide sequence ID" value="NZ_FPKW01000004.1"/>
</dbReference>
<dbReference type="Pfam" id="PF14322">
    <property type="entry name" value="SusD-like_3"/>
    <property type="match status" value="1"/>
</dbReference>
<evidence type="ECO:0000313" key="8">
    <source>
        <dbReference type="EMBL" id="SFZ93222.1"/>
    </source>
</evidence>
<evidence type="ECO:0000259" key="7">
    <source>
        <dbReference type="Pfam" id="PF14322"/>
    </source>
</evidence>
<evidence type="ECO:0000256" key="5">
    <source>
        <dbReference type="ARBA" id="ARBA00023237"/>
    </source>
</evidence>
<keyword evidence="9" id="KW-1185">Reference proteome</keyword>
<evidence type="ECO:0000256" key="2">
    <source>
        <dbReference type="ARBA" id="ARBA00006275"/>
    </source>
</evidence>
<evidence type="ECO:0000256" key="1">
    <source>
        <dbReference type="ARBA" id="ARBA00004442"/>
    </source>
</evidence>
<accession>A0A1K2ILP0</accession>
<dbReference type="GO" id="GO:0009279">
    <property type="term" value="C:cell outer membrane"/>
    <property type="evidence" value="ECO:0007669"/>
    <property type="project" value="UniProtKB-SubCell"/>
</dbReference>
<dbReference type="OrthoDB" id="9792139at2"/>
<organism evidence="8 9">
    <name type="scientific">Chryseobacterium limigenitum</name>
    <dbReference type="NCBI Taxonomy" id="1612149"/>
    <lineage>
        <taxon>Bacteria</taxon>
        <taxon>Pseudomonadati</taxon>
        <taxon>Bacteroidota</taxon>
        <taxon>Flavobacteriia</taxon>
        <taxon>Flavobacteriales</taxon>
        <taxon>Weeksellaceae</taxon>
        <taxon>Chryseobacterium group</taxon>
        <taxon>Chryseobacterium</taxon>
    </lineage>
</organism>
<evidence type="ECO:0000256" key="4">
    <source>
        <dbReference type="ARBA" id="ARBA00023136"/>
    </source>
</evidence>
<protein>
    <submittedName>
        <fullName evidence="8">Starch-binding associating with outer membrane</fullName>
    </submittedName>
</protein>
<keyword evidence="5" id="KW-0998">Cell outer membrane</keyword>
<dbReference type="Proteomes" id="UP000182034">
    <property type="component" value="Unassembled WGS sequence"/>
</dbReference>
<feature type="domain" description="RagB/SusD" evidence="6">
    <location>
        <begin position="327"/>
        <end position="470"/>
    </location>
</feature>
<gene>
    <name evidence="8" type="ORF">SAMN05216324_104248</name>
</gene>
<dbReference type="AlphaFoldDB" id="A0A1K2ILP0"/>
<evidence type="ECO:0000256" key="3">
    <source>
        <dbReference type="ARBA" id="ARBA00022729"/>
    </source>
</evidence>
<keyword evidence="4" id="KW-0472">Membrane</keyword>
<dbReference type="Gene3D" id="1.25.40.900">
    <property type="match status" value="1"/>
</dbReference>
<dbReference type="SUPFAM" id="SSF48452">
    <property type="entry name" value="TPR-like"/>
    <property type="match status" value="1"/>
</dbReference>
<keyword evidence="3" id="KW-0732">Signal</keyword>
<proteinExistence type="inferred from homology"/>
<evidence type="ECO:0000313" key="9">
    <source>
        <dbReference type="Proteomes" id="UP000182034"/>
    </source>
</evidence>
<dbReference type="EMBL" id="FPKW01000004">
    <property type="protein sequence ID" value="SFZ93222.1"/>
    <property type="molecule type" value="Genomic_DNA"/>
</dbReference>
<dbReference type="PROSITE" id="PS51257">
    <property type="entry name" value="PROKAR_LIPOPROTEIN"/>
    <property type="match status" value="1"/>
</dbReference>
<dbReference type="InterPro" id="IPR011990">
    <property type="entry name" value="TPR-like_helical_dom_sf"/>
</dbReference>
<comment type="similarity">
    <text evidence="2">Belongs to the SusD family.</text>
</comment>
<dbReference type="STRING" id="1612149.SAMN05216324_104248"/>
<dbReference type="Pfam" id="PF07980">
    <property type="entry name" value="SusD_RagB"/>
    <property type="match status" value="1"/>
</dbReference>
<evidence type="ECO:0000259" key="6">
    <source>
        <dbReference type="Pfam" id="PF07980"/>
    </source>
</evidence>
<reference evidence="9" key="1">
    <citation type="submission" date="2016-10" db="EMBL/GenBank/DDBJ databases">
        <authorList>
            <person name="Varghese N."/>
            <person name="Submissions S."/>
        </authorList>
    </citation>
    <scope>NUCLEOTIDE SEQUENCE [LARGE SCALE GENOMIC DNA]</scope>
    <source>
        <strain evidence="9">SUR2</strain>
    </source>
</reference>
<dbReference type="Gene3D" id="2.20.20.130">
    <property type="match status" value="1"/>
</dbReference>
<name>A0A1K2ILP0_9FLAO</name>